<evidence type="ECO:0000313" key="4">
    <source>
        <dbReference type="Proteomes" id="UP000215539"/>
    </source>
</evidence>
<dbReference type="EMBL" id="CP014227">
    <property type="protein sequence ID" value="AMD85620.1"/>
    <property type="molecule type" value="Genomic_DNA"/>
</dbReference>
<sequence>MRTSKTNSIDLSNERFDESLNKIKGKTMFPEKAKRATETLKSINFSLDTFNKSIKKKEQEAISL</sequence>
<accession>A0AAX2H174</accession>
<dbReference type="EMBL" id="LT906449">
    <property type="protein sequence ID" value="SNV16746.1"/>
    <property type="molecule type" value="Genomic_DNA"/>
</dbReference>
<keyword evidence="3" id="KW-1185">Reference proteome</keyword>
<evidence type="ECO:0000313" key="1">
    <source>
        <dbReference type="EMBL" id="AMD85620.1"/>
    </source>
</evidence>
<dbReference type="Proteomes" id="UP000065822">
    <property type="component" value="Chromosome"/>
</dbReference>
<dbReference type="KEGG" id="chg:AXF12_08900"/>
<evidence type="ECO:0000313" key="2">
    <source>
        <dbReference type="EMBL" id="SNV16746.1"/>
    </source>
</evidence>
<evidence type="ECO:0000313" key="3">
    <source>
        <dbReference type="Proteomes" id="UP000065822"/>
    </source>
</evidence>
<proteinExistence type="predicted"/>
<dbReference type="Proteomes" id="UP000215539">
    <property type="component" value="Chromosome 1"/>
</dbReference>
<reference evidence="2 4" key="2">
    <citation type="submission" date="2017-06" db="EMBL/GenBank/DDBJ databases">
        <authorList>
            <consortium name="Pathogen Informatics"/>
        </authorList>
    </citation>
    <scope>NUCLEOTIDE SEQUENCE [LARGE SCALE GENOMIC DNA]</scope>
    <source>
        <strain evidence="2 4">NCTC12947</strain>
    </source>
</reference>
<protein>
    <submittedName>
        <fullName evidence="2">Uncharacterized protein</fullName>
    </submittedName>
</protein>
<dbReference type="RefSeq" id="WP_066430393.1">
    <property type="nucleotide sequence ID" value="NZ_CP014227.1"/>
</dbReference>
<organism evidence="2 4">
    <name type="scientific">Capnocytophaga haemolytica</name>
    <dbReference type="NCBI Taxonomy" id="45243"/>
    <lineage>
        <taxon>Bacteria</taxon>
        <taxon>Pseudomonadati</taxon>
        <taxon>Bacteroidota</taxon>
        <taxon>Flavobacteriia</taxon>
        <taxon>Flavobacteriales</taxon>
        <taxon>Flavobacteriaceae</taxon>
        <taxon>Capnocytophaga</taxon>
    </lineage>
</organism>
<name>A0AAX2H174_9FLAO</name>
<reference evidence="1 3" key="1">
    <citation type="submission" date="2016-02" db="EMBL/GenBank/DDBJ databases">
        <authorList>
            <person name="Holder M.E."/>
            <person name="Ajami N.J."/>
            <person name="Petrosino J.F."/>
        </authorList>
    </citation>
    <scope>NUCLEOTIDE SEQUENCE [LARGE SCALE GENOMIC DNA]</scope>
    <source>
        <strain evidence="1 3">CCUG 32990</strain>
    </source>
</reference>
<gene>
    <name evidence="1" type="ORF">AXF12_08900</name>
    <name evidence="2" type="ORF">SAMEA44541418_02382</name>
</gene>
<dbReference type="AlphaFoldDB" id="A0AAX2H174"/>